<gene>
    <name evidence="1" type="ORF">Kalk_02765</name>
</gene>
<accession>A0A2K9LRE5</accession>
<organism evidence="1 2">
    <name type="scientific">Ketobacter alkanivorans</name>
    <dbReference type="NCBI Taxonomy" id="1917421"/>
    <lineage>
        <taxon>Bacteria</taxon>
        <taxon>Pseudomonadati</taxon>
        <taxon>Pseudomonadota</taxon>
        <taxon>Gammaproteobacteria</taxon>
        <taxon>Pseudomonadales</taxon>
        <taxon>Ketobacteraceae</taxon>
        <taxon>Ketobacter</taxon>
    </lineage>
</organism>
<dbReference type="EMBL" id="CP022684">
    <property type="protein sequence ID" value="AUM14820.1"/>
    <property type="molecule type" value="Genomic_DNA"/>
</dbReference>
<name>A0A2K9LRE5_9GAMM</name>
<dbReference type="KEGG" id="kak:Kalk_02765"/>
<sequence length="153" mass="17542">MADKDPETMQQEMQSLKEKILQVNRDLFILEEDLLFPSSTQVNVFVSYDALEYFQLDGVSLKINDRPISNHLYTERELKAMNRGAVQRLFTGNLPVGEHELVAVVTGVGPEGRDYKRAVSMAFEKTSGTKYIELTIEGDDLRKQPGFRLKQWE</sequence>
<protein>
    <submittedName>
        <fullName evidence="1">AraC family transcriptional regulator</fullName>
    </submittedName>
</protein>
<evidence type="ECO:0000313" key="2">
    <source>
        <dbReference type="Proteomes" id="UP000235116"/>
    </source>
</evidence>
<dbReference type="AlphaFoldDB" id="A0A2K9LRE5"/>
<dbReference type="OrthoDB" id="5395931at2"/>
<evidence type="ECO:0000313" key="1">
    <source>
        <dbReference type="EMBL" id="AUM14820.1"/>
    </source>
</evidence>
<keyword evidence="2" id="KW-1185">Reference proteome</keyword>
<reference evidence="2" key="1">
    <citation type="submission" date="2017-08" db="EMBL/GenBank/DDBJ databases">
        <title>Direct submision.</title>
        <authorList>
            <person name="Kim S.-J."/>
            <person name="Rhee S.-K."/>
        </authorList>
    </citation>
    <scope>NUCLEOTIDE SEQUENCE [LARGE SCALE GENOMIC DNA]</scope>
    <source>
        <strain evidence="2">GI5</strain>
    </source>
</reference>
<dbReference type="Proteomes" id="UP000235116">
    <property type="component" value="Chromosome"/>
</dbReference>
<proteinExistence type="predicted"/>